<keyword evidence="2" id="KW-0812">Transmembrane</keyword>
<dbReference type="Gene3D" id="1.20.120.330">
    <property type="entry name" value="Nucleotidyltransferases domain 2"/>
    <property type="match status" value="1"/>
</dbReference>
<keyword evidence="4" id="KW-1185">Reference proteome</keyword>
<keyword evidence="2" id="KW-1133">Transmembrane helix</keyword>
<accession>A0ABR7C7C8</accession>
<evidence type="ECO:0000256" key="1">
    <source>
        <dbReference type="SAM" id="Coils"/>
    </source>
</evidence>
<evidence type="ECO:0000256" key="2">
    <source>
        <dbReference type="SAM" id="Phobius"/>
    </source>
</evidence>
<organism evidence="3 4">
    <name type="scientific">Bacteroides difficilis</name>
    <dbReference type="NCBI Taxonomy" id="2763021"/>
    <lineage>
        <taxon>Bacteria</taxon>
        <taxon>Pseudomonadati</taxon>
        <taxon>Bacteroidota</taxon>
        <taxon>Bacteroidia</taxon>
        <taxon>Bacteroidales</taxon>
        <taxon>Bacteroidaceae</taxon>
        <taxon>Bacteroides</taxon>
    </lineage>
</organism>
<proteinExistence type="predicted"/>
<reference evidence="3 4" key="1">
    <citation type="submission" date="2020-08" db="EMBL/GenBank/DDBJ databases">
        <title>Genome public.</title>
        <authorList>
            <person name="Liu C."/>
            <person name="Sun Q."/>
        </authorList>
    </citation>
    <scope>NUCLEOTIDE SEQUENCE [LARGE SCALE GENOMIC DNA]</scope>
    <source>
        <strain evidence="3 4">M27</strain>
    </source>
</reference>
<feature type="coiled-coil region" evidence="1">
    <location>
        <begin position="44"/>
        <end position="71"/>
    </location>
</feature>
<sequence length="174" mass="19877">MDFGSFENTIDKNIEANKASDKFDQQLQAYKDAGNTLASAKSSLETATYSLQEAKDNLVKATDKADAVTKAIDSFIAKVRDIKFKAKVDDADIEKLTDDRKKLIVDESRLLEDHRKENKEILTRHFYDMSNMMSRNEGVWLSNGWVKALLWIFLPCFLYTSISIVYLVASYIDK</sequence>
<feature type="transmembrane region" description="Helical" evidence="2">
    <location>
        <begin position="148"/>
        <end position="169"/>
    </location>
</feature>
<keyword evidence="2" id="KW-0472">Membrane</keyword>
<name>A0ABR7C7C8_9BACE</name>
<gene>
    <name evidence="3" type="ORF">H8S67_00635</name>
</gene>
<evidence type="ECO:0000313" key="3">
    <source>
        <dbReference type="EMBL" id="MBC5603184.1"/>
    </source>
</evidence>
<dbReference type="EMBL" id="JACOOE010000001">
    <property type="protein sequence ID" value="MBC5603184.1"/>
    <property type="molecule type" value="Genomic_DNA"/>
</dbReference>
<comment type="caution">
    <text evidence="3">The sequence shown here is derived from an EMBL/GenBank/DDBJ whole genome shotgun (WGS) entry which is preliminary data.</text>
</comment>
<dbReference type="Proteomes" id="UP000600600">
    <property type="component" value="Unassembled WGS sequence"/>
</dbReference>
<protein>
    <submittedName>
        <fullName evidence="3">Uncharacterized protein</fullName>
    </submittedName>
</protein>
<evidence type="ECO:0000313" key="4">
    <source>
        <dbReference type="Proteomes" id="UP000600600"/>
    </source>
</evidence>
<keyword evidence="1" id="KW-0175">Coiled coil</keyword>